<comment type="caution">
    <text evidence="1">The sequence shown here is derived from an EMBL/GenBank/DDBJ whole genome shotgun (WGS) entry which is preliminary data.</text>
</comment>
<name>A0A1Q5UIZ2_9EURO</name>
<dbReference type="EMBL" id="MNBE01000218">
    <property type="protein sequence ID" value="OKP12431.1"/>
    <property type="molecule type" value="Genomic_DNA"/>
</dbReference>
<organism evidence="1 2">
    <name type="scientific">Penicillium subrubescens</name>
    <dbReference type="NCBI Taxonomy" id="1316194"/>
    <lineage>
        <taxon>Eukaryota</taxon>
        <taxon>Fungi</taxon>
        <taxon>Dikarya</taxon>
        <taxon>Ascomycota</taxon>
        <taxon>Pezizomycotina</taxon>
        <taxon>Eurotiomycetes</taxon>
        <taxon>Eurotiomycetidae</taxon>
        <taxon>Eurotiales</taxon>
        <taxon>Aspergillaceae</taxon>
        <taxon>Penicillium</taxon>
    </lineage>
</organism>
<dbReference type="AlphaFoldDB" id="A0A1Q5UIZ2"/>
<protein>
    <submittedName>
        <fullName evidence="1">Uncharacterized protein</fullName>
    </submittedName>
</protein>
<evidence type="ECO:0000313" key="2">
    <source>
        <dbReference type="Proteomes" id="UP000186955"/>
    </source>
</evidence>
<proteinExistence type="predicted"/>
<gene>
    <name evidence="1" type="ORF">PENSUB_1934</name>
</gene>
<sequence>MAIFSQLLFPSHTLPTSEGSVRIDARWVSFGTTKRPAASRSQMHTCKLPIDALTMGFSTKDAHAAHEHLVGRHGDGLKLAALILSRDRYTVSIAASGCNWRFDMHADTASVSCTVAPSQKTNSIEWTDPALDMASLRYHVGRDVAVVIGATRAKSSRPVAPDAFLNWLRLATIDIRGLTYPSSLITTAHGDLILDPQLRGQLCHNGITLTDFRAGGAFLFAYNFASLATCRDRHRPNSGALRLVKCDRYGRKL</sequence>
<evidence type="ECO:0000313" key="1">
    <source>
        <dbReference type="EMBL" id="OKP12431.1"/>
    </source>
</evidence>
<keyword evidence="2" id="KW-1185">Reference proteome</keyword>
<dbReference type="Proteomes" id="UP000186955">
    <property type="component" value="Unassembled WGS sequence"/>
</dbReference>
<accession>A0A1Q5UIZ2</accession>
<reference evidence="1 2" key="1">
    <citation type="submission" date="2016-10" db="EMBL/GenBank/DDBJ databases">
        <title>Genome sequence of the ascomycete fungus Penicillium subrubescens.</title>
        <authorList>
            <person name="De Vries R.P."/>
            <person name="Peng M."/>
            <person name="Dilokpimol A."/>
            <person name="Hilden K."/>
            <person name="Makela M.R."/>
            <person name="Grigoriev I."/>
            <person name="Riley R."/>
            <person name="Granchi Z."/>
        </authorList>
    </citation>
    <scope>NUCLEOTIDE SEQUENCE [LARGE SCALE GENOMIC DNA]</scope>
    <source>
        <strain evidence="1 2">CBS 132785</strain>
    </source>
</reference>